<organism evidence="2 3">
    <name type="scientific">Parendozoicomonas callyspongiae</name>
    <dbReference type="NCBI Taxonomy" id="2942213"/>
    <lineage>
        <taxon>Bacteria</taxon>
        <taxon>Pseudomonadati</taxon>
        <taxon>Pseudomonadota</taxon>
        <taxon>Gammaproteobacteria</taxon>
        <taxon>Oceanospirillales</taxon>
        <taxon>Endozoicomonadaceae</taxon>
        <taxon>Parendozoicomonas</taxon>
    </lineage>
</organism>
<dbReference type="InterPro" id="IPR013785">
    <property type="entry name" value="Aldolase_TIM"/>
</dbReference>
<dbReference type="EMBL" id="JAMFLX010000042">
    <property type="protein sequence ID" value="MCL6272035.1"/>
    <property type="molecule type" value="Genomic_DNA"/>
</dbReference>
<dbReference type="RefSeq" id="WP_249701713.1">
    <property type="nucleotide sequence ID" value="NZ_JAMFLX010000042.1"/>
</dbReference>
<feature type="domain" description="AFP-like" evidence="1">
    <location>
        <begin position="294"/>
        <end position="350"/>
    </location>
</feature>
<dbReference type="Gene3D" id="3.90.1210.10">
    <property type="entry name" value="Antifreeze-like/N-acetylneuraminic acid synthase C-terminal domain"/>
    <property type="match status" value="1"/>
</dbReference>
<dbReference type="CDD" id="cd11615">
    <property type="entry name" value="SAF_NeuB_like"/>
    <property type="match status" value="1"/>
</dbReference>
<dbReference type="PANTHER" id="PTHR42966:SF1">
    <property type="entry name" value="SIALIC ACID SYNTHASE"/>
    <property type="match status" value="1"/>
</dbReference>
<dbReference type="InterPro" id="IPR057736">
    <property type="entry name" value="SAF_PseI/NeuA/NeuB"/>
</dbReference>
<evidence type="ECO:0000259" key="1">
    <source>
        <dbReference type="PROSITE" id="PS50844"/>
    </source>
</evidence>
<dbReference type="InterPro" id="IPR013132">
    <property type="entry name" value="PseI/NeuA/B-like_N"/>
</dbReference>
<keyword evidence="3" id="KW-1185">Reference proteome</keyword>
<dbReference type="SUPFAM" id="SSF51269">
    <property type="entry name" value="AFP III-like domain"/>
    <property type="match status" value="1"/>
</dbReference>
<dbReference type="Pfam" id="PF08666">
    <property type="entry name" value="SAF"/>
    <property type="match status" value="1"/>
</dbReference>
<evidence type="ECO:0000313" key="3">
    <source>
        <dbReference type="Proteomes" id="UP001203338"/>
    </source>
</evidence>
<protein>
    <submittedName>
        <fullName evidence="2">N-acetylneuraminate synthase family protein</fullName>
    </submittedName>
</protein>
<dbReference type="SUPFAM" id="SSF51569">
    <property type="entry name" value="Aldolase"/>
    <property type="match status" value="1"/>
</dbReference>
<sequence>MSTTCKILAKDAKPYVIAEIGANHNGDMDLARKLIDQAKEAGADCVKFQSWTKDSVFCRKKYEDNYFLGDDYRDRNDYTLEEIVEAYSVSESELIMLKAYCDEVGIDFSSTPFSREEADFLVDTLDAPFVKVASMDLNNYPFLDYLARKGKPIIISTGFSDLNEIDKAISTIEKAGNKDIVILHCVSSYPPCDCDVNLNNIKTLMSIYPEYNIGFSDHTIGIEIPLAAVALGARVVEKHFTLDKEMEGWDHKVSANYAEMSAITNGAKRIQDALGSKRIVATETQEKKVEFRRSLVLKRKMKSGEVISINDIGFKRPGTGLKPEMVEFVVGLKINKDLEYDHIIRKEDLM</sequence>
<dbReference type="PROSITE" id="PS50844">
    <property type="entry name" value="AFP_LIKE"/>
    <property type="match status" value="1"/>
</dbReference>
<dbReference type="PANTHER" id="PTHR42966">
    <property type="entry name" value="N-ACETYLNEURAMINATE SYNTHASE"/>
    <property type="match status" value="1"/>
</dbReference>
<accession>A0ABT0PKX1</accession>
<dbReference type="InterPro" id="IPR036732">
    <property type="entry name" value="AFP_Neu5c_C_sf"/>
</dbReference>
<name>A0ABT0PKX1_9GAMM</name>
<gene>
    <name evidence="2" type="ORF">M3P05_19110</name>
</gene>
<comment type="caution">
    <text evidence="2">The sequence shown here is derived from an EMBL/GenBank/DDBJ whole genome shotgun (WGS) entry which is preliminary data.</text>
</comment>
<dbReference type="InterPro" id="IPR051690">
    <property type="entry name" value="PseI-like"/>
</dbReference>
<proteinExistence type="predicted"/>
<dbReference type="Proteomes" id="UP001203338">
    <property type="component" value="Unassembled WGS sequence"/>
</dbReference>
<dbReference type="Pfam" id="PF03102">
    <property type="entry name" value="NeuB"/>
    <property type="match status" value="1"/>
</dbReference>
<dbReference type="InterPro" id="IPR013974">
    <property type="entry name" value="SAF"/>
</dbReference>
<dbReference type="InterPro" id="IPR006190">
    <property type="entry name" value="SAF_AFP_Neu5Ac"/>
</dbReference>
<reference evidence="2 3" key="1">
    <citation type="submission" date="2022-05" db="EMBL/GenBank/DDBJ databases">
        <authorList>
            <person name="Park J.-S."/>
        </authorList>
    </citation>
    <scope>NUCLEOTIDE SEQUENCE [LARGE SCALE GENOMIC DNA]</scope>
    <source>
        <strain evidence="2 3">2012CJ34-2</strain>
    </source>
</reference>
<evidence type="ECO:0000313" key="2">
    <source>
        <dbReference type="EMBL" id="MCL6272035.1"/>
    </source>
</evidence>
<dbReference type="Gene3D" id="3.20.20.70">
    <property type="entry name" value="Aldolase class I"/>
    <property type="match status" value="1"/>
</dbReference>